<dbReference type="InterPro" id="IPR029058">
    <property type="entry name" value="AB_hydrolase_fold"/>
</dbReference>
<dbReference type="EMBL" id="BAAAYG010000014">
    <property type="protein sequence ID" value="GAA3287729.1"/>
    <property type="molecule type" value="Genomic_DNA"/>
</dbReference>
<evidence type="ECO:0000313" key="2">
    <source>
        <dbReference type="EMBL" id="GAA3287729.1"/>
    </source>
</evidence>
<dbReference type="PANTHER" id="PTHR11614">
    <property type="entry name" value="PHOSPHOLIPASE-RELATED"/>
    <property type="match status" value="1"/>
</dbReference>
<dbReference type="SUPFAM" id="SSF53474">
    <property type="entry name" value="alpha/beta-Hydrolases"/>
    <property type="match status" value="1"/>
</dbReference>
<feature type="domain" description="Serine aminopeptidase S33" evidence="1">
    <location>
        <begin position="27"/>
        <end position="297"/>
    </location>
</feature>
<dbReference type="Pfam" id="PF12146">
    <property type="entry name" value="Hydrolase_4"/>
    <property type="match status" value="1"/>
</dbReference>
<keyword evidence="2" id="KW-0378">Hydrolase</keyword>
<organism evidence="2 3">
    <name type="scientific">Nesterenkonia halobia</name>
    <dbReference type="NCBI Taxonomy" id="37922"/>
    <lineage>
        <taxon>Bacteria</taxon>
        <taxon>Bacillati</taxon>
        <taxon>Actinomycetota</taxon>
        <taxon>Actinomycetes</taxon>
        <taxon>Micrococcales</taxon>
        <taxon>Micrococcaceae</taxon>
        <taxon>Nesterenkonia</taxon>
    </lineage>
</organism>
<dbReference type="GO" id="GO:0016787">
    <property type="term" value="F:hydrolase activity"/>
    <property type="evidence" value="ECO:0007669"/>
    <property type="project" value="UniProtKB-KW"/>
</dbReference>
<dbReference type="RefSeq" id="WP_344721858.1">
    <property type="nucleotide sequence ID" value="NZ_BAAAYG010000014.1"/>
</dbReference>
<dbReference type="Proteomes" id="UP001501736">
    <property type="component" value="Unassembled WGS sequence"/>
</dbReference>
<dbReference type="Gene3D" id="3.40.50.1820">
    <property type="entry name" value="alpha/beta hydrolase"/>
    <property type="match status" value="1"/>
</dbReference>
<evidence type="ECO:0000313" key="3">
    <source>
        <dbReference type="Proteomes" id="UP001501736"/>
    </source>
</evidence>
<keyword evidence="3" id="KW-1185">Reference proteome</keyword>
<protein>
    <submittedName>
        <fullName evidence="2">Alpha/beta hydrolase</fullName>
    </submittedName>
</protein>
<reference evidence="3" key="1">
    <citation type="journal article" date="2019" name="Int. J. Syst. Evol. Microbiol.">
        <title>The Global Catalogue of Microorganisms (GCM) 10K type strain sequencing project: providing services to taxonomists for standard genome sequencing and annotation.</title>
        <authorList>
            <consortium name="The Broad Institute Genomics Platform"/>
            <consortium name="The Broad Institute Genome Sequencing Center for Infectious Disease"/>
            <person name="Wu L."/>
            <person name="Ma J."/>
        </authorList>
    </citation>
    <scope>NUCLEOTIDE SEQUENCE [LARGE SCALE GENOMIC DNA]</scope>
    <source>
        <strain evidence="3">JCM 11483</strain>
    </source>
</reference>
<dbReference type="InterPro" id="IPR051044">
    <property type="entry name" value="MAG_DAG_Lipase"/>
</dbReference>
<name>A0ABP6REX5_9MICC</name>
<evidence type="ECO:0000259" key="1">
    <source>
        <dbReference type="Pfam" id="PF12146"/>
    </source>
</evidence>
<accession>A0ABP6REX5</accession>
<dbReference type="InterPro" id="IPR022742">
    <property type="entry name" value="Hydrolase_4"/>
</dbReference>
<gene>
    <name evidence="2" type="ORF">GCM10020260_24750</name>
</gene>
<comment type="caution">
    <text evidence="2">The sequence shown here is derived from an EMBL/GenBank/DDBJ whole genome shotgun (WGS) entry which is preliminary data.</text>
</comment>
<proteinExistence type="predicted"/>
<sequence length="316" mass="34611">MALREITFPSADDRDEIQAWLHTPLRAPRGIVQIVHDFGEHSRRCHHPIGTLLDAGFVGAHDDHVGHGSTARRNDTWGDPGEAGWETTVLDERRLHDAVRAELRQAGHAELQFTMFGHSWGSMIAREYAARHGDDLEALVLCGVVYGMRQDETMARMAEEALAAGRAAEPALDVAEAVFGPMTARYTDVRTPNDWIACDPEVVDDHAADPLNTMTVGAPTYRLFADFAALMSAVTGAQWAARIPVDLPVRLIAGDQDPAGDYGEGVYAVADLLAEAGSRSTSTTTYSGWRHEIHDERAIRAEVEADVVSFLRRHLG</sequence>